<accession>A0A7I4YMJ9</accession>
<keyword evidence="3" id="KW-0132">Cell division</keyword>
<feature type="domain" description="Helicase ATP-binding" evidence="10">
    <location>
        <begin position="207"/>
        <end position="375"/>
    </location>
</feature>
<evidence type="ECO:0000256" key="1">
    <source>
        <dbReference type="ARBA" id="ARBA00011467"/>
    </source>
</evidence>
<proteinExistence type="predicted"/>
<dbReference type="AlphaFoldDB" id="A0A7I4YMJ9"/>
<keyword evidence="4" id="KW-0498">Mitosis</keyword>
<evidence type="ECO:0000313" key="12">
    <source>
        <dbReference type="Proteomes" id="UP000025227"/>
    </source>
</evidence>
<dbReference type="InterPro" id="IPR038718">
    <property type="entry name" value="SNF2-like_sf"/>
</dbReference>
<dbReference type="InterPro" id="IPR014001">
    <property type="entry name" value="Helicase_ATP-bd"/>
</dbReference>
<dbReference type="SMART" id="SM00490">
    <property type="entry name" value="HELICc"/>
    <property type="match status" value="1"/>
</dbReference>
<dbReference type="CDD" id="cd18793">
    <property type="entry name" value="SF2_C_SNF"/>
    <property type="match status" value="1"/>
</dbReference>
<dbReference type="GO" id="GO:0005524">
    <property type="term" value="F:ATP binding"/>
    <property type="evidence" value="ECO:0007669"/>
    <property type="project" value="InterPro"/>
</dbReference>
<evidence type="ECO:0000259" key="11">
    <source>
        <dbReference type="PROSITE" id="PS51194"/>
    </source>
</evidence>
<dbReference type="Gene3D" id="3.40.50.10810">
    <property type="entry name" value="Tandem AAA-ATPase domain"/>
    <property type="match status" value="1"/>
</dbReference>
<feature type="domain" description="Helicase C-terminal" evidence="11">
    <location>
        <begin position="504"/>
        <end position="663"/>
    </location>
</feature>
<dbReference type="GO" id="GO:0005634">
    <property type="term" value="C:nucleus"/>
    <property type="evidence" value="ECO:0007669"/>
    <property type="project" value="TreeGrafter"/>
</dbReference>
<feature type="region of interest" description="Disordered" evidence="9">
    <location>
        <begin position="718"/>
        <end position="739"/>
    </location>
</feature>
<comment type="subunit">
    <text evidence="1">Interacts (via N-terminus) with spn-A/Rad51.</text>
</comment>
<dbReference type="GO" id="GO:0051301">
    <property type="term" value="P:cell division"/>
    <property type="evidence" value="ECO:0007669"/>
    <property type="project" value="UniProtKB-KW"/>
</dbReference>
<dbReference type="InterPro" id="IPR000330">
    <property type="entry name" value="SNF2_N"/>
</dbReference>
<dbReference type="Gene3D" id="1.20.120.850">
    <property type="entry name" value="SWI2/SNF2 ATPases, N-terminal domain"/>
    <property type="match status" value="1"/>
</dbReference>
<dbReference type="GO" id="GO:0015616">
    <property type="term" value="F:DNA translocase activity"/>
    <property type="evidence" value="ECO:0007669"/>
    <property type="project" value="TreeGrafter"/>
</dbReference>
<evidence type="ECO:0000256" key="7">
    <source>
        <dbReference type="ARBA" id="ARBA00024776"/>
    </source>
</evidence>
<dbReference type="Gene3D" id="3.40.50.300">
    <property type="entry name" value="P-loop containing nucleotide triphosphate hydrolases"/>
    <property type="match status" value="1"/>
</dbReference>
<dbReference type="GO" id="GO:0016787">
    <property type="term" value="F:hydrolase activity"/>
    <property type="evidence" value="ECO:0007669"/>
    <property type="project" value="UniProtKB-KW"/>
</dbReference>
<evidence type="ECO:0000256" key="9">
    <source>
        <dbReference type="SAM" id="MobiDB-lite"/>
    </source>
</evidence>
<evidence type="ECO:0000256" key="5">
    <source>
        <dbReference type="ARBA" id="ARBA00022801"/>
    </source>
</evidence>
<dbReference type="PANTHER" id="PTHR45629">
    <property type="entry name" value="SNF2/RAD54 FAMILY MEMBER"/>
    <property type="match status" value="1"/>
</dbReference>
<sequence>MPQLYDCGNIASNLDLDNGHELARFTVMYAKVSTRKHKKWEGDGLLICYANFAVLKTDDDKDVICRSTSIKRISDLIEGKEIIMGSWEIQIQEQIAVQGSQSQKELTRTTSLKRSLQSSPLPKQIVTKVAMHDNVEGTMIHESCGAPTNTFRKKFKCPVINTNYVETPSFIINEDAVRDKDEEPVIADPLVSRHLRDHQKEGVRFIYAHLQEQGGVILADEMGLGKSIQAIVATMALLKQPKSTTGNAARKCLLVVPSSLVDNWRSEFRKWYQMGRAPVMTVRRASDITTYVCSVSTYPYLIISYEMALRYREKLAAIHFDILVCDEGHRLKNVNGKLRQALDSLGVPRRLLLTGTPLQNDIEEFFSLLDFVRPNCFGTFTDFKTQCHREDGSLNMIISDCLLRRTSEINSVHLPVRNDYVLFCAPSDMQKKLLHEICEHIGGEPLVLINMMRKAVNHPAILFKQLSESVSKNKCYEYSSLLSAFSQDYSSRPVRLSDSGKLSVLIEMMACFRQMGECVVIVSNFTKTLDMVTSLCSSLGLCVMRLDGKTPVADRQALITRFNSERNSDNVFLLSTKAGGIGLNLIGASRLILFDSDWNPASDLQAMARIWRDGQTKPCHIYRLITAGTVEEKILHRQIKKTGLNSLINFTDEPYNPTFLDDELKDIFTLSEVECETHEMAGCSCDGCGLLPDEVDDEPEVSDDDDQSLINTDDSACIEEGSSENQPATDQELPPNQRDEQASWGEIFRWRHYSPRHREPWEHFKSVAGFNTTPLEDLTFAFHLSTRF</sequence>
<evidence type="ECO:0000256" key="3">
    <source>
        <dbReference type="ARBA" id="ARBA00022618"/>
    </source>
</evidence>
<dbReference type="OrthoDB" id="448448at2759"/>
<dbReference type="OMA" id="AWFNKIC"/>
<evidence type="ECO:0000256" key="6">
    <source>
        <dbReference type="ARBA" id="ARBA00023306"/>
    </source>
</evidence>
<reference evidence="13" key="1">
    <citation type="submission" date="2020-12" db="UniProtKB">
        <authorList>
            <consortium name="WormBaseParasite"/>
        </authorList>
    </citation>
    <scope>IDENTIFICATION</scope>
    <source>
        <strain evidence="13">MHco3</strain>
    </source>
</reference>
<dbReference type="GO" id="GO:0000724">
    <property type="term" value="P:double-strand break repair via homologous recombination"/>
    <property type="evidence" value="ECO:0007669"/>
    <property type="project" value="TreeGrafter"/>
</dbReference>
<dbReference type="GO" id="GO:0007131">
    <property type="term" value="P:reciprocal meiotic recombination"/>
    <property type="evidence" value="ECO:0007669"/>
    <property type="project" value="TreeGrafter"/>
</dbReference>
<dbReference type="Proteomes" id="UP000025227">
    <property type="component" value="Unplaced"/>
</dbReference>
<dbReference type="SMART" id="SM00487">
    <property type="entry name" value="DEXDc"/>
    <property type="match status" value="1"/>
</dbReference>
<dbReference type="InterPro" id="IPR049730">
    <property type="entry name" value="SNF2/RAD54-like_C"/>
</dbReference>
<dbReference type="WBParaSite" id="HCON_00116540-00001">
    <property type="protein sequence ID" value="HCON_00116540-00001"/>
    <property type="gene ID" value="HCON_00116540"/>
</dbReference>
<dbReference type="Pfam" id="PF00271">
    <property type="entry name" value="Helicase_C"/>
    <property type="match status" value="1"/>
</dbReference>
<evidence type="ECO:0000256" key="8">
    <source>
        <dbReference type="ARBA" id="ARBA00029956"/>
    </source>
</evidence>
<evidence type="ECO:0000259" key="10">
    <source>
        <dbReference type="PROSITE" id="PS51192"/>
    </source>
</evidence>
<evidence type="ECO:0000256" key="4">
    <source>
        <dbReference type="ARBA" id="ARBA00022776"/>
    </source>
</evidence>
<keyword evidence="12" id="KW-1185">Reference proteome</keyword>
<dbReference type="InterPro" id="IPR027417">
    <property type="entry name" value="P-loop_NTPase"/>
</dbReference>
<dbReference type="PROSITE" id="PS51194">
    <property type="entry name" value="HELICASE_CTER"/>
    <property type="match status" value="1"/>
</dbReference>
<dbReference type="InterPro" id="IPR001650">
    <property type="entry name" value="Helicase_C-like"/>
</dbReference>
<comment type="function">
    <text evidence="7">Involved in mitotic DNA repair and meiotic recombination. Functions in the recombinational DNA repair pathway. Essential for interhomolog gene conversion (GC), but may have a less important role in intersister GC than spn-A/Rad51. In the presence of DNA, spn-A/Rad51 enhances the ATPase activity of okr/Rad54.</text>
</comment>
<evidence type="ECO:0000313" key="13">
    <source>
        <dbReference type="WBParaSite" id="HCON_00116540-00001"/>
    </source>
</evidence>
<protein>
    <recommendedName>
        <fullName evidence="2">DNA repair and recombination protein RAD54-like</fullName>
    </recommendedName>
    <alternativeName>
        <fullName evidence="8">Protein okra</fullName>
    </alternativeName>
</protein>
<dbReference type="Pfam" id="PF00176">
    <property type="entry name" value="SNF2-rel_dom"/>
    <property type="match status" value="1"/>
</dbReference>
<dbReference type="PANTHER" id="PTHR45629:SF7">
    <property type="entry name" value="DNA EXCISION REPAIR PROTEIN ERCC-6-RELATED"/>
    <property type="match status" value="1"/>
</dbReference>
<keyword evidence="5" id="KW-0378">Hydrolase</keyword>
<name>A0A7I4YMJ9_HAECO</name>
<keyword evidence="6" id="KW-0131">Cell cycle</keyword>
<evidence type="ECO:0000256" key="2">
    <source>
        <dbReference type="ARBA" id="ARBA00015341"/>
    </source>
</evidence>
<organism evidence="12 13">
    <name type="scientific">Haemonchus contortus</name>
    <name type="common">Barber pole worm</name>
    <dbReference type="NCBI Taxonomy" id="6289"/>
    <lineage>
        <taxon>Eukaryota</taxon>
        <taxon>Metazoa</taxon>
        <taxon>Ecdysozoa</taxon>
        <taxon>Nematoda</taxon>
        <taxon>Chromadorea</taxon>
        <taxon>Rhabditida</taxon>
        <taxon>Rhabditina</taxon>
        <taxon>Rhabditomorpha</taxon>
        <taxon>Strongyloidea</taxon>
        <taxon>Trichostrongylidae</taxon>
        <taxon>Haemonchus</taxon>
    </lineage>
</organism>
<dbReference type="InterPro" id="IPR050496">
    <property type="entry name" value="SNF2_RAD54_helicase_repair"/>
</dbReference>
<dbReference type="PROSITE" id="PS51192">
    <property type="entry name" value="HELICASE_ATP_BIND_1"/>
    <property type="match status" value="1"/>
</dbReference>
<dbReference type="SUPFAM" id="SSF52540">
    <property type="entry name" value="P-loop containing nucleoside triphosphate hydrolases"/>
    <property type="match status" value="2"/>
</dbReference>